<dbReference type="SUPFAM" id="SSF53098">
    <property type="entry name" value="Ribonuclease H-like"/>
    <property type="match status" value="1"/>
</dbReference>
<organism evidence="2 3">
    <name type="scientific">Magallana gigas</name>
    <name type="common">Pacific oyster</name>
    <name type="synonym">Crassostrea gigas</name>
    <dbReference type="NCBI Taxonomy" id="29159"/>
    <lineage>
        <taxon>Eukaryota</taxon>
        <taxon>Metazoa</taxon>
        <taxon>Spiralia</taxon>
        <taxon>Lophotrochozoa</taxon>
        <taxon>Mollusca</taxon>
        <taxon>Bivalvia</taxon>
        <taxon>Autobranchia</taxon>
        <taxon>Pteriomorphia</taxon>
        <taxon>Ostreida</taxon>
        <taxon>Ostreoidea</taxon>
        <taxon>Ostreidae</taxon>
        <taxon>Magallana</taxon>
    </lineage>
</organism>
<evidence type="ECO:0000313" key="2">
    <source>
        <dbReference type="EnsemblMetazoa" id="G26009.6:cds"/>
    </source>
</evidence>
<dbReference type="GO" id="GO:0006139">
    <property type="term" value="P:nucleobase-containing compound metabolic process"/>
    <property type="evidence" value="ECO:0007669"/>
    <property type="project" value="InterPro"/>
</dbReference>
<dbReference type="InterPro" id="IPR036397">
    <property type="entry name" value="RNaseH_sf"/>
</dbReference>
<dbReference type="Pfam" id="PF01612">
    <property type="entry name" value="DNA_pol_A_exo1"/>
    <property type="match status" value="1"/>
</dbReference>
<proteinExistence type="predicted"/>
<accession>A0A8W8L5F0</accession>
<reference evidence="2" key="1">
    <citation type="submission" date="2022-08" db="UniProtKB">
        <authorList>
            <consortium name="EnsemblMetazoa"/>
        </authorList>
    </citation>
    <scope>IDENTIFICATION</scope>
    <source>
        <strain evidence="2">05x7-T-G4-1.051#20</strain>
    </source>
</reference>
<evidence type="ECO:0000313" key="3">
    <source>
        <dbReference type="Proteomes" id="UP000005408"/>
    </source>
</evidence>
<dbReference type="AlphaFoldDB" id="A0A8W8L5F0"/>
<dbReference type="Gene3D" id="3.30.420.10">
    <property type="entry name" value="Ribonuclease H-like superfamily/Ribonuclease H"/>
    <property type="match status" value="1"/>
</dbReference>
<dbReference type="InterPro" id="IPR002562">
    <property type="entry name" value="3'-5'_exonuclease_dom"/>
</dbReference>
<feature type="domain" description="3'-5' exonuclease" evidence="1">
    <location>
        <begin position="6"/>
        <end position="195"/>
    </location>
</feature>
<dbReference type="PANTHER" id="PTHR46814:SF1">
    <property type="entry name" value="EGALITARIAN, ISOFORM B"/>
    <property type="match status" value="1"/>
</dbReference>
<dbReference type="EnsemblMetazoa" id="G26009.6">
    <property type="protein sequence ID" value="G26009.6:cds"/>
    <property type="gene ID" value="G26009"/>
</dbReference>
<keyword evidence="3" id="KW-1185">Reference proteome</keyword>
<dbReference type="GO" id="GO:0008408">
    <property type="term" value="F:3'-5' exonuclease activity"/>
    <property type="evidence" value="ECO:0007669"/>
    <property type="project" value="InterPro"/>
</dbReference>
<dbReference type="Proteomes" id="UP000005408">
    <property type="component" value="Unassembled WGS sequence"/>
</dbReference>
<dbReference type="GO" id="GO:0003676">
    <property type="term" value="F:nucleic acid binding"/>
    <property type="evidence" value="ECO:0007669"/>
    <property type="project" value="InterPro"/>
</dbReference>
<name>A0A8W8L5F0_MAGGI</name>
<dbReference type="PANTHER" id="PTHR46814">
    <property type="entry name" value="EGALITARIAN, ISOFORM B"/>
    <property type="match status" value="1"/>
</dbReference>
<dbReference type="InterPro" id="IPR012337">
    <property type="entry name" value="RNaseH-like_sf"/>
</dbReference>
<protein>
    <recommendedName>
        <fullName evidence="1">3'-5' exonuclease domain-containing protein</fullName>
    </recommendedName>
</protein>
<sequence length="460" mass="53262">MADQTVEIVVETSRCHHIVSILSREAVLAVDCEGIALGVEGPMTLLQICTYSGDVYLFDVQENRDLFSEGHLKIVLESDETLKVMHACSYDSAALYHQFGVTLQNVFDTQVADTVLEEKKGRLLVNSLNLQTLCEKYSTHTKVSEYKEQLKAQYSKEEGEFWAKRPLTDKMKSVAVGDVRALIPEVFEKQKRFIEENGLLTIFRERVSETIKFYIDDEIRTLRYERKNSIVNQIIDSINEKWGAHTNFPEEIPEFPENTDEYEALKRIDYKEAAEKSQFIDRLKTESIMSDLNELDKVLASSERDNEDKWLPFSLLTKLSKHPNDTVSTLANGVREKLKESIRKEIEEKYTIKTELAHLSKNEQDVLKSLDINGTNDQRFPKNVIRLYWLLMENDIDKNCKKLIEKGNEFTMKGWYYKRIIKYLGIGEDVPVPLKQSAWTFKKQLDETFGRDVVPPSPLF</sequence>
<dbReference type="SMART" id="SM00474">
    <property type="entry name" value="35EXOc"/>
    <property type="match status" value="1"/>
</dbReference>
<evidence type="ECO:0000259" key="1">
    <source>
        <dbReference type="SMART" id="SM00474"/>
    </source>
</evidence>